<gene>
    <name evidence="5" type="ORF">C1SCF055_LOCUS20178</name>
</gene>
<sequence>MTPWWFCFLCFLCFLAAADRHEELSCRAARCHWRCDAERSSQDEAEIRCPVSSFGSQQNSFHSPRMASQQDRQRLRFRFKGDLELFALVSDSSEWISLWKSHAQQDWAATVLLLPSARALRFTGQGVLGDILAEQHHDSGRRLGASWSPWTQVQFSYGPSKRRWHTAVLDAGKMWIFAGDDDGELLNDLWYYDTVALDGWVQAQGNGSWPSPRFSHMAVMQGGKMWVFGGVVQSGLSKELWNYDMERGNWIGWSNLEGPTARESMTLVEGDGKLWMFGGYDGSIRSDLWCLTAGGDPLWTLISTGLVKPSGRYSHVAVQEAGKMWIFGGLTEAGLQADLWYFDISTFIWTEVDVTNGPSARESATAVSQPGQMWIFGGIDAKNQSDELWLLDLDWALPAPASRWRLMDGSNAGPNGRQYHVAVLDQGRMWVHNGELWYYATKTSTSSSSSKTTSTTSQSTTLTSTSSTSSSTTSSSNTSTTLTTTSSSTSTTQTSSTTSSSSSSSTSTTLTNTTTTSTMTSTSTSAVTSTTSSTSRTTTSSSTTLSTTSSTTSSSTTKTSTTTSTSKTSTSSSTTSQTSTTTSTSSSSSETSSTTRTESSTSTSMTKTSITTSWTSTSTSSMTSTWTIGNTTTVTFTSTTTQVKSLELLLTEFLMSKVEEALTTSNASESAVTVIENAPEAAFTMSMVSFNTHSSRVINESSLPLAVPSFSLSASQPLLTSMSIKTLQLPGVDLPEVGDAVETASGKVRVLAAPLLQIALLDSDFEEAETNLSGLMIFRASKEAVDPASCTFLTDEGWSDEGLHLASREEIKNAFGEIDTSGTWCATSHLSVFALVRPCTFLETLQRDGKCFDAPSFGALIGSTCLCLCCSFCGIYTTVKSRHVVGGKMKLSDVEGSSHEVPFQVKRPKRDLGQFHGVADADSKTLITWDVERPQTAGAAGGNQTLPIAQLMSPKKQLQLSLKTKFFSERSQVQLPRSGTMLSMQSFPDAFEVLPHPEQPSASSHEVPGSYQIYGHQQYIEFFSETHQKWTSGSIEGSGFVQPMASDSLPTYDVRLNRQQIRRFIHLERIRPPFQQGDAVTVEVDDEWQPATVQRRQGYPLAYEVELSSGKQVVPGEKLRARFAKGEAIFAFQGMKAGWVQGIVQSESEETWPMILVSTQKDNQVMSVMQFLIRPSTKMEGLLS</sequence>
<dbReference type="InterPro" id="IPR015915">
    <property type="entry name" value="Kelch-typ_b-propeller"/>
</dbReference>
<dbReference type="PANTHER" id="PTHR46093:SF18">
    <property type="entry name" value="FIBRONECTIN TYPE-III DOMAIN-CONTAINING PROTEIN"/>
    <property type="match status" value="1"/>
</dbReference>
<dbReference type="PANTHER" id="PTHR46093">
    <property type="entry name" value="ACYL-COA-BINDING DOMAIN-CONTAINING PROTEIN 5"/>
    <property type="match status" value="1"/>
</dbReference>
<keyword evidence="4" id="KW-0732">Signal</keyword>
<evidence type="ECO:0000256" key="4">
    <source>
        <dbReference type="SAM" id="SignalP"/>
    </source>
</evidence>
<evidence type="ECO:0000256" key="1">
    <source>
        <dbReference type="ARBA" id="ARBA00022441"/>
    </source>
</evidence>
<keyword evidence="8" id="KW-1185">Reference proteome</keyword>
<dbReference type="Proteomes" id="UP001152797">
    <property type="component" value="Unassembled WGS sequence"/>
</dbReference>
<dbReference type="Pfam" id="PF24681">
    <property type="entry name" value="Kelch_KLHDC2_KLHL20_DRC7"/>
    <property type="match status" value="1"/>
</dbReference>
<comment type="caution">
    <text evidence="5">The sequence shown here is derived from an EMBL/GenBank/DDBJ whole genome shotgun (WGS) entry which is preliminary data.</text>
</comment>
<dbReference type="Gene3D" id="2.120.10.80">
    <property type="entry name" value="Kelch-type beta propeller"/>
    <property type="match status" value="2"/>
</dbReference>
<keyword evidence="2" id="KW-0677">Repeat</keyword>
<dbReference type="SUPFAM" id="SSF117281">
    <property type="entry name" value="Kelch motif"/>
    <property type="match status" value="1"/>
</dbReference>
<dbReference type="AlphaFoldDB" id="A0A9P1G0H3"/>
<organism evidence="5">
    <name type="scientific">Cladocopium goreaui</name>
    <dbReference type="NCBI Taxonomy" id="2562237"/>
    <lineage>
        <taxon>Eukaryota</taxon>
        <taxon>Sar</taxon>
        <taxon>Alveolata</taxon>
        <taxon>Dinophyceae</taxon>
        <taxon>Suessiales</taxon>
        <taxon>Symbiodiniaceae</taxon>
        <taxon>Cladocopium</taxon>
    </lineage>
</organism>
<dbReference type="EMBL" id="CAMXCT020001831">
    <property type="protein sequence ID" value="CAL1146800.1"/>
    <property type="molecule type" value="Genomic_DNA"/>
</dbReference>
<feature type="region of interest" description="Disordered" evidence="3">
    <location>
        <begin position="445"/>
        <end position="608"/>
    </location>
</feature>
<accession>A0A9P1G0H3</accession>
<reference evidence="6" key="2">
    <citation type="submission" date="2024-04" db="EMBL/GenBank/DDBJ databases">
        <authorList>
            <person name="Chen Y."/>
            <person name="Shah S."/>
            <person name="Dougan E. K."/>
            <person name="Thang M."/>
            <person name="Chan C."/>
        </authorList>
    </citation>
    <scope>NUCLEOTIDE SEQUENCE [LARGE SCALE GENOMIC DNA]</scope>
</reference>
<evidence type="ECO:0000256" key="3">
    <source>
        <dbReference type="SAM" id="MobiDB-lite"/>
    </source>
</evidence>
<feature type="chain" id="PRO_5043272554" evidence="4">
    <location>
        <begin position="19"/>
        <end position="1184"/>
    </location>
</feature>
<evidence type="ECO:0000313" key="6">
    <source>
        <dbReference type="EMBL" id="CAL1146800.1"/>
    </source>
</evidence>
<feature type="signal peptide" evidence="4">
    <location>
        <begin position="1"/>
        <end position="18"/>
    </location>
</feature>
<dbReference type="EMBL" id="CAMXCT030001831">
    <property type="protein sequence ID" value="CAL4780737.1"/>
    <property type="molecule type" value="Genomic_DNA"/>
</dbReference>
<proteinExistence type="predicted"/>
<evidence type="ECO:0000313" key="7">
    <source>
        <dbReference type="EMBL" id="CAL4780737.1"/>
    </source>
</evidence>
<reference evidence="5" key="1">
    <citation type="submission" date="2022-10" db="EMBL/GenBank/DDBJ databases">
        <authorList>
            <person name="Chen Y."/>
            <person name="Dougan E. K."/>
            <person name="Chan C."/>
            <person name="Rhodes N."/>
            <person name="Thang M."/>
        </authorList>
    </citation>
    <scope>NUCLEOTIDE SEQUENCE</scope>
</reference>
<name>A0A9P1G0H3_9DINO</name>
<protein>
    <submittedName>
        <fullName evidence="7">RING finger protein B</fullName>
    </submittedName>
</protein>
<dbReference type="OrthoDB" id="10251809at2759"/>
<dbReference type="EMBL" id="CAMXCT010001831">
    <property type="protein sequence ID" value="CAI3993425.1"/>
    <property type="molecule type" value="Genomic_DNA"/>
</dbReference>
<evidence type="ECO:0000313" key="8">
    <source>
        <dbReference type="Proteomes" id="UP001152797"/>
    </source>
</evidence>
<evidence type="ECO:0000256" key="2">
    <source>
        <dbReference type="ARBA" id="ARBA00022737"/>
    </source>
</evidence>
<keyword evidence="1" id="KW-0880">Kelch repeat</keyword>
<evidence type="ECO:0000313" key="5">
    <source>
        <dbReference type="EMBL" id="CAI3993425.1"/>
    </source>
</evidence>